<keyword evidence="3" id="KW-1185">Reference proteome</keyword>
<gene>
    <name evidence="2" type="ORF">EAV92_07840</name>
</gene>
<dbReference type="Gene3D" id="3.20.80.10">
    <property type="entry name" value="Regulatory factor, effector binding domain"/>
    <property type="match status" value="1"/>
</dbReference>
<dbReference type="InterPro" id="IPR029441">
    <property type="entry name" value="Cass2"/>
</dbReference>
<accession>A0A3G3JWB4</accession>
<organism evidence="2 3">
    <name type="scientific">Cohnella candidum</name>
    <dbReference type="NCBI Taxonomy" id="2674991"/>
    <lineage>
        <taxon>Bacteria</taxon>
        <taxon>Bacillati</taxon>
        <taxon>Bacillota</taxon>
        <taxon>Bacilli</taxon>
        <taxon>Bacillales</taxon>
        <taxon>Paenibacillaceae</taxon>
        <taxon>Cohnella</taxon>
    </lineage>
</organism>
<dbReference type="EMBL" id="CP033433">
    <property type="protein sequence ID" value="AYQ72484.1"/>
    <property type="molecule type" value="Genomic_DNA"/>
</dbReference>
<dbReference type="AlphaFoldDB" id="A0A3G3JWB4"/>
<feature type="domain" description="AraC effector-binding" evidence="1">
    <location>
        <begin position="5"/>
        <end position="148"/>
    </location>
</feature>
<dbReference type="InterPro" id="IPR010499">
    <property type="entry name" value="AraC_E-bd"/>
</dbReference>
<dbReference type="Pfam" id="PF14526">
    <property type="entry name" value="Cass2"/>
    <property type="match status" value="1"/>
</dbReference>
<name>A0A3G3JWB4_9BACL</name>
<proteinExistence type="predicted"/>
<dbReference type="SUPFAM" id="SSF55136">
    <property type="entry name" value="Probable bacterial effector-binding domain"/>
    <property type="match status" value="1"/>
</dbReference>
<evidence type="ECO:0000259" key="1">
    <source>
        <dbReference type="SMART" id="SM00871"/>
    </source>
</evidence>
<protein>
    <submittedName>
        <fullName evidence="2">AraC family transcriptional regulator</fullName>
    </submittedName>
</protein>
<dbReference type="RefSeq" id="WP_123040544.1">
    <property type="nucleotide sequence ID" value="NZ_CP033433.1"/>
</dbReference>
<dbReference type="SMART" id="SM00871">
    <property type="entry name" value="AraC_E_bind"/>
    <property type="match status" value="1"/>
</dbReference>
<evidence type="ECO:0000313" key="2">
    <source>
        <dbReference type="EMBL" id="AYQ72484.1"/>
    </source>
</evidence>
<sequence length="149" mass="17176">MTTSSEVEIIQLPELKFVGIPVTSVFANHDQRRIEKAKQDFLNRIEEIKSIANPSEYVCLGFVSETLFTYLICMEVTELIDVPEGMLGFSIPSHKYGKTRSDEDPYSVIHNYLKQQGMINNKRAVAIEKYKFEDPQWPDKVDVFIPIED</sequence>
<dbReference type="InterPro" id="IPR011256">
    <property type="entry name" value="Reg_factor_effector_dom_sf"/>
</dbReference>
<evidence type="ECO:0000313" key="3">
    <source>
        <dbReference type="Proteomes" id="UP000269097"/>
    </source>
</evidence>
<dbReference type="KEGG" id="coh:EAV92_07840"/>
<dbReference type="Proteomes" id="UP000269097">
    <property type="component" value="Chromosome"/>
</dbReference>
<reference evidence="2 3" key="1">
    <citation type="submission" date="2018-10" db="EMBL/GenBank/DDBJ databases">
        <title>Genome Sequence of Cohnella sp.</title>
        <authorList>
            <person name="Srinivasan S."/>
            <person name="Kim M.K."/>
        </authorList>
    </citation>
    <scope>NUCLEOTIDE SEQUENCE [LARGE SCALE GENOMIC DNA]</scope>
    <source>
        <strain evidence="2 3">18JY8-7</strain>
    </source>
</reference>